<sequence>MAKATLELKYKRLKVGHACYVCRSKKIKCDGLRPSRGRTCESSSIPSESESQDSSTIIDEQLGASTESDDDSILFSRTPKNSTTDDISATSSIADDNWSIDTKKCTSDQCSADLFSTFNQSPLTNSIQWKDDPALPLKYSCPIEMPSSDIQLQMIELFFQKRYCTTPIIPKKLFYDQLNSKGPMITPLLLNAIYCDVSSFASASELPDVPKPTVFFNRAKRLIDDFLDKPRVSTIIALSLLSRYEPRPSKSKLMAAQNSRTWMYSGMAFRMCLELGLNIDTPESCGMLSEEEIELRRRVFWFCYCLDKQQSLGKERTWSLSSSVVKTQLPFVLSNDRHDQENKHVIDYFRQHIKLMTIGEQVLRLRVLHPATDNSLNSLFAEQAVQLKLEVMQWSTNSSSEIDHVIQKGTSESSIEDSEHLSLKAILRLSYCILLSKILECAPKNRSILMEQRVNASEIVQQVEILCNDYSKVTQFEQLVYALMTAVLVHDGFLNDSDFQIAQQSQHFQNRCSALLKKIQKHVSIPECVTVLHHISVRNQQIGHNNNATSTAAQAIDNDNLSDLLSSSPSTTHTQSLPSPEHTSSDQFISQSIYSSDLLNDEITFKQLNTMFAIPPPALPIWNEPTQCLDEYPLSTSPSDMISFSYPSAALASNNDCSQLPNYTYNNYQHHSNPSPLFIDPIVHMSPSVYPSQESAIPFVQSEQPLVYSLNSVPSQPLMPQFVYYP</sequence>
<feature type="domain" description="Zn(2)-C6 fungal-type" evidence="9">
    <location>
        <begin position="13"/>
        <end position="51"/>
    </location>
</feature>
<accession>A0A1C7NQ30</accession>
<keyword evidence="4" id="KW-0805">Transcription regulation</keyword>
<evidence type="ECO:0000256" key="3">
    <source>
        <dbReference type="ARBA" id="ARBA00022833"/>
    </source>
</evidence>
<reference evidence="11 12" key="1">
    <citation type="submission" date="2016-03" db="EMBL/GenBank/DDBJ databases">
        <title>Choanephora cucurbitarum.</title>
        <authorList>
            <person name="Min B."/>
            <person name="Park H."/>
            <person name="Park J.-H."/>
            <person name="Shin H.-D."/>
            <person name="Choi I.-G."/>
        </authorList>
    </citation>
    <scope>NUCLEOTIDE SEQUENCE [LARGE SCALE GENOMIC DNA]</scope>
    <source>
        <strain evidence="11 12">KUS-F28377</strain>
    </source>
</reference>
<dbReference type="InParanoid" id="A0A1C7NQ30"/>
<keyword evidence="3" id="KW-0862">Zinc</keyword>
<dbReference type="InterPro" id="IPR007219">
    <property type="entry name" value="XnlR_reg_dom"/>
</dbReference>
<dbReference type="SMART" id="SM00906">
    <property type="entry name" value="Fungal_trans"/>
    <property type="match status" value="1"/>
</dbReference>
<name>A0A1C7NQ30_9FUNG</name>
<dbReference type="GO" id="GO:0005634">
    <property type="term" value="C:nucleus"/>
    <property type="evidence" value="ECO:0007669"/>
    <property type="project" value="UniProtKB-SubCell"/>
</dbReference>
<keyword evidence="6" id="KW-0804">Transcription</keyword>
<dbReference type="CDD" id="cd12148">
    <property type="entry name" value="fungal_TF_MHR"/>
    <property type="match status" value="1"/>
</dbReference>
<dbReference type="GO" id="GO:0003677">
    <property type="term" value="F:DNA binding"/>
    <property type="evidence" value="ECO:0007669"/>
    <property type="project" value="UniProtKB-KW"/>
</dbReference>
<dbReference type="OrthoDB" id="2406834at2759"/>
<protein>
    <submittedName>
        <fullName evidence="11">Nitrogen assimilation transcription factor nit-4</fullName>
    </submittedName>
</protein>
<keyword evidence="7" id="KW-0539">Nucleus</keyword>
<keyword evidence="5" id="KW-0238">DNA-binding</keyword>
<evidence type="ECO:0000256" key="6">
    <source>
        <dbReference type="ARBA" id="ARBA00023163"/>
    </source>
</evidence>
<feature type="region of interest" description="Disordered" evidence="8">
    <location>
        <begin position="563"/>
        <end position="586"/>
    </location>
</feature>
<proteinExistence type="predicted"/>
<organism evidence="11 12">
    <name type="scientific">Choanephora cucurbitarum</name>
    <dbReference type="NCBI Taxonomy" id="101091"/>
    <lineage>
        <taxon>Eukaryota</taxon>
        <taxon>Fungi</taxon>
        <taxon>Fungi incertae sedis</taxon>
        <taxon>Mucoromycota</taxon>
        <taxon>Mucoromycotina</taxon>
        <taxon>Mucoromycetes</taxon>
        <taxon>Mucorales</taxon>
        <taxon>Mucorineae</taxon>
        <taxon>Choanephoraceae</taxon>
        <taxon>Choanephoroideae</taxon>
        <taxon>Choanephora</taxon>
    </lineage>
</organism>
<feature type="domain" description="Xylanolytic transcriptional activator regulatory" evidence="10">
    <location>
        <begin position="261"/>
        <end position="336"/>
    </location>
</feature>
<dbReference type="PANTHER" id="PTHR31313:SF81">
    <property type="entry name" value="TY1 ENHANCER ACTIVATOR"/>
    <property type="match status" value="1"/>
</dbReference>
<dbReference type="SUPFAM" id="SSF57701">
    <property type="entry name" value="Zn2/Cys6 DNA-binding domain"/>
    <property type="match status" value="1"/>
</dbReference>
<evidence type="ECO:0000256" key="7">
    <source>
        <dbReference type="ARBA" id="ARBA00023242"/>
    </source>
</evidence>
<keyword evidence="2" id="KW-0479">Metal-binding</keyword>
<evidence type="ECO:0000256" key="2">
    <source>
        <dbReference type="ARBA" id="ARBA00022723"/>
    </source>
</evidence>
<evidence type="ECO:0000256" key="4">
    <source>
        <dbReference type="ARBA" id="ARBA00023015"/>
    </source>
</evidence>
<dbReference type="AlphaFoldDB" id="A0A1C7NQ30"/>
<dbReference type="CDD" id="cd00067">
    <property type="entry name" value="GAL4"/>
    <property type="match status" value="1"/>
</dbReference>
<evidence type="ECO:0000259" key="10">
    <source>
        <dbReference type="SMART" id="SM00906"/>
    </source>
</evidence>
<dbReference type="Pfam" id="PF04082">
    <property type="entry name" value="Fungal_trans"/>
    <property type="match status" value="1"/>
</dbReference>
<evidence type="ECO:0000313" key="11">
    <source>
        <dbReference type="EMBL" id="OBZ91009.1"/>
    </source>
</evidence>
<dbReference type="InterPro" id="IPR051615">
    <property type="entry name" value="Transcr_Regulatory_Elem"/>
</dbReference>
<dbReference type="GO" id="GO:0000981">
    <property type="term" value="F:DNA-binding transcription factor activity, RNA polymerase II-specific"/>
    <property type="evidence" value="ECO:0007669"/>
    <property type="project" value="InterPro"/>
</dbReference>
<dbReference type="Pfam" id="PF00172">
    <property type="entry name" value="Zn_clus"/>
    <property type="match status" value="1"/>
</dbReference>
<dbReference type="InterPro" id="IPR036864">
    <property type="entry name" value="Zn2-C6_fun-type_DNA-bd_sf"/>
</dbReference>
<comment type="subcellular location">
    <subcellularLocation>
        <location evidence="1">Nucleus</location>
    </subcellularLocation>
</comment>
<dbReference type="Proteomes" id="UP000093000">
    <property type="component" value="Unassembled WGS sequence"/>
</dbReference>
<comment type="caution">
    <text evidence="11">The sequence shown here is derived from an EMBL/GenBank/DDBJ whole genome shotgun (WGS) entry which is preliminary data.</text>
</comment>
<gene>
    <name evidence="11" type="primary">nit-4_4</name>
    <name evidence="11" type="ORF">A0J61_00934</name>
</gene>
<dbReference type="Gene3D" id="4.10.240.10">
    <property type="entry name" value="Zn(2)-C6 fungal-type DNA-binding domain"/>
    <property type="match status" value="1"/>
</dbReference>
<feature type="compositionally biased region" description="Low complexity" evidence="8">
    <location>
        <begin position="41"/>
        <end position="60"/>
    </location>
</feature>
<keyword evidence="12" id="KW-1185">Reference proteome</keyword>
<feature type="compositionally biased region" description="Low complexity" evidence="8">
    <location>
        <begin position="563"/>
        <end position="580"/>
    </location>
</feature>
<evidence type="ECO:0000259" key="9">
    <source>
        <dbReference type="SMART" id="SM00066"/>
    </source>
</evidence>
<dbReference type="InterPro" id="IPR001138">
    <property type="entry name" value="Zn2Cys6_DnaBD"/>
</dbReference>
<dbReference type="EMBL" id="LUGH01000025">
    <property type="protein sequence ID" value="OBZ91009.1"/>
    <property type="molecule type" value="Genomic_DNA"/>
</dbReference>
<evidence type="ECO:0000256" key="1">
    <source>
        <dbReference type="ARBA" id="ARBA00004123"/>
    </source>
</evidence>
<dbReference type="GO" id="GO:0006351">
    <property type="term" value="P:DNA-templated transcription"/>
    <property type="evidence" value="ECO:0007669"/>
    <property type="project" value="InterPro"/>
</dbReference>
<evidence type="ECO:0000313" key="12">
    <source>
        <dbReference type="Proteomes" id="UP000093000"/>
    </source>
</evidence>
<feature type="region of interest" description="Disordered" evidence="8">
    <location>
        <begin position="33"/>
        <end position="88"/>
    </location>
</feature>
<dbReference type="PANTHER" id="PTHR31313">
    <property type="entry name" value="TY1 ENHANCER ACTIVATOR"/>
    <property type="match status" value="1"/>
</dbReference>
<evidence type="ECO:0000256" key="5">
    <source>
        <dbReference type="ARBA" id="ARBA00023125"/>
    </source>
</evidence>
<dbReference type="GO" id="GO:0008270">
    <property type="term" value="F:zinc ion binding"/>
    <property type="evidence" value="ECO:0007669"/>
    <property type="project" value="InterPro"/>
</dbReference>
<evidence type="ECO:0000256" key="8">
    <source>
        <dbReference type="SAM" id="MobiDB-lite"/>
    </source>
</evidence>
<dbReference type="SMART" id="SM00066">
    <property type="entry name" value="GAL4"/>
    <property type="match status" value="1"/>
</dbReference>